<protein>
    <submittedName>
        <fullName evidence="1">Uncharacterized protein</fullName>
    </submittedName>
</protein>
<name>A0A3B6KPJ1_WHEAT</name>
<dbReference type="Gramene" id="TraesPARA_EIv1.0_1537400.1">
    <property type="protein sequence ID" value="TraesPARA_EIv1.0_1537400.1.CDS"/>
    <property type="gene ID" value="TraesPARA_EIv1.0_1537400"/>
</dbReference>
<dbReference type="AlphaFoldDB" id="A0A3B6KPJ1"/>
<evidence type="ECO:0000313" key="2">
    <source>
        <dbReference type="Proteomes" id="UP000019116"/>
    </source>
</evidence>
<dbReference type="Proteomes" id="UP000019116">
    <property type="component" value="Chromosome 5A"/>
</dbReference>
<dbReference type="Gramene" id="TraesCS5A02G393100.1">
    <property type="protein sequence ID" value="TraesCS5A02G393100.1"/>
    <property type="gene ID" value="TraesCS5A02G393100"/>
</dbReference>
<dbReference type="Gramene" id="TraesCLE_scaffold_039250_01G000100.1">
    <property type="protein sequence ID" value="TraesCLE_scaffold_039250_01G000100.1"/>
    <property type="gene ID" value="TraesCLE_scaffold_039250_01G000100"/>
</dbReference>
<dbReference type="Gramene" id="TraesROB_scaffold_039729_01G000100.1">
    <property type="protein sequence ID" value="TraesROB_scaffold_039729_01G000100.1"/>
    <property type="gene ID" value="TraesROB_scaffold_039729_01G000100"/>
</dbReference>
<dbReference type="EnsemblPlants" id="TraesCS5A02G393100.1">
    <property type="protein sequence ID" value="TraesCS5A02G393100.1"/>
    <property type="gene ID" value="TraesCS5A02G393100"/>
</dbReference>
<dbReference type="Gramene" id="TraesCS5A03G0938000.1">
    <property type="protein sequence ID" value="TraesCS5A03G0938000.1.CDS"/>
    <property type="gene ID" value="TraesCS5A03G0938000"/>
</dbReference>
<keyword evidence="2" id="KW-1185">Reference proteome</keyword>
<evidence type="ECO:0000313" key="1">
    <source>
        <dbReference type="EnsemblPlants" id="TraesCS5A02G393100.1"/>
    </source>
</evidence>
<accession>A0A3B6KPJ1</accession>
<reference evidence="1" key="1">
    <citation type="submission" date="2018-08" db="EMBL/GenBank/DDBJ databases">
        <authorList>
            <person name="Rossello M."/>
        </authorList>
    </citation>
    <scope>NUCLEOTIDE SEQUENCE [LARGE SCALE GENOMIC DNA]</scope>
    <source>
        <strain evidence="1">cv. Chinese Spring</strain>
    </source>
</reference>
<reference evidence="1" key="2">
    <citation type="submission" date="2018-10" db="UniProtKB">
        <authorList>
            <consortium name="EnsemblPlants"/>
        </authorList>
    </citation>
    <scope>IDENTIFICATION</scope>
</reference>
<sequence>MRPGKPTPPQTVWGYPPALVASNEHVMCLLRNGHAPRLLPRCILPAAVLFPPKLKTTAGVYGGGRAEPLRTAPGGVKGVKPSVVIESGSQVQSHLPFAPSLRSFSPICRDLLLCLSTAILLNCVLGASKPIVLLQ</sequence>
<proteinExistence type="predicted"/>
<dbReference type="Gramene" id="TraesCAD_scaffold_043686_01G000100.1">
    <property type="protein sequence ID" value="TraesCAD_scaffold_043686_01G000100.1"/>
    <property type="gene ID" value="TraesCAD_scaffold_043686_01G000100"/>
</dbReference>
<dbReference type="OMA" id="ASNEHVM"/>
<organism evidence="1">
    <name type="scientific">Triticum aestivum</name>
    <name type="common">Wheat</name>
    <dbReference type="NCBI Taxonomy" id="4565"/>
    <lineage>
        <taxon>Eukaryota</taxon>
        <taxon>Viridiplantae</taxon>
        <taxon>Streptophyta</taxon>
        <taxon>Embryophyta</taxon>
        <taxon>Tracheophyta</taxon>
        <taxon>Spermatophyta</taxon>
        <taxon>Magnoliopsida</taxon>
        <taxon>Liliopsida</taxon>
        <taxon>Poales</taxon>
        <taxon>Poaceae</taxon>
        <taxon>BOP clade</taxon>
        <taxon>Pooideae</taxon>
        <taxon>Triticodae</taxon>
        <taxon>Triticeae</taxon>
        <taxon>Triticinae</taxon>
        <taxon>Triticum</taxon>
    </lineage>
</organism>